<reference evidence="3" key="1">
    <citation type="submission" date="2022-07" db="EMBL/GenBank/DDBJ databases">
        <title>Phylogenomic reconstructions and comparative analyses of Kickxellomycotina fungi.</title>
        <authorList>
            <person name="Reynolds N.K."/>
            <person name="Stajich J.E."/>
            <person name="Barry K."/>
            <person name="Grigoriev I.V."/>
            <person name="Crous P."/>
            <person name="Smith M.E."/>
        </authorList>
    </citation>
    <scope>NUCLEOTIDE SEQUENCE</scope>
    <source>
        <strain evidence="3">RSA 1196</strain>
    </source>
</reference>
<keyword evidence="1 3" id="KW-0418">Kinase</keyword>
<keyword evidence="1" id="KW-0723">Serine/threonine-protein kinase</keyword>
<dbReference type="GO" id="GO:0005634">
    <property type="term" value="C:nucleus"/>
    <property type="evidence" value="ECO:0007669"/>
    <property type="project" value="TreeGrafter"/>
</dbReference>
<dbReference type="EMBL" id="JANBPY010003677">
    <property type="protein sequence ID" value="KAJ1950660.1"/>
    <property type="molecule type" value="Genomic_DNA"/>
</dbReference>
<dbReference type="PANTHER" id="PTHR11139">
    <property type="entry name" value="ATAXIA TELANGIECTASIA MUTATED ATM -RELATED"/>
    <property type="match status" value="1"/>
</dbReference>
<dbReference type="InterPro" id="IPR011989">
    <property type="entry name" value="ARM-like"/>
</dbReference>
<dbReference type="AlphaFoldDB" id="A0A9W8AKK0"/>
<dbReference type="GO" id="GO:0031931">
    <property type="term" value="C:TORC1 complex"/>
    <property type="evidence" value="ECO:0007669"/>
    <property type="project" value="TreeGrafter"/>
</dbReference>
<keyword evidence="1 3" id="KW-0808">Transferase</keyword>
<dbReference type="Pfam" id="PF11865">
    <property type="entry name" value="mTOR_dom"/>
    <property type="match status" value="1"/>
</dbReference>
<dbReference type="PANTHER" id="PTHR11139:SF9">
    <property type="entry name" value="SERINE_THREONINE-PROTEIN KINASE MTOR"/>
    <property type="match status" value="1"/>
</dbReference>
<sequence>MGTLGAVDPYQYRSAIRGVTDNTPPTAADDLDVPISSVYVEDYDIRISIAALVRILADANLAAHHSSTIQAIMHLFTTLGNRCFRYLPKIVPAFTHEMKNCPASVLDFYFEQLSILVIICRQNIREYLDLLLELVDQHWQAGPNIQLTIVGLIESMSLALDGDFRERLPHVLPRMLEALDTDTSDRRSLTVKILHAIATFGTNVEEYIHIIVPVFIRVLDHTDIPAAVKCKTLYTQCVIAQTVSSRGFASRLIHCVMRLLASNAPVNQDQGLQAAAMDTLCVLMCQLQYDYLSFVASINKIMRRQKIHHSRYDLLLNTLLNNDPLPKSFAISNMEPLVRKLPAETLVLDGGTGPKKLDINQAVLQDRCNTVPWSTREDWLSWINRFNLMLLEESPSRALRACSSLASQYPPLAKDLFNVGFVTMWSECAEPDQDLLVQAMRNALVNKDVPNEILQTVLNLA</sequence>
<dbReference type="GO" id="GO:0004674">
    <property type="term" value="F:protein serine/threonine kinase activity"/>
    <property type="evidence" value="ECO:0007669"/>
    <property type="project" value="UniProtKB-KW"/>
</dbReference>
<comment type="catalytic activity">
    <reaction evidence="1">
        <text>L-threonyl-[protein] + ATP = O-phospho-L-threonyl-[protein] + ADP + H(+)</text>
        <dbReference type="Rhea" id="RHEA:46608"/>
        <dbReference type="Rhea" id="RHEA-COMP:11060"/>
        <dbReference type="Rhea" id="RHEA-COMP:11605"/>
        <dbReference type="ChEBI" id="CHEBI:15378"/>
        <dbReference type="ChEBI" id="CHEBI:30013"/>
        <dbReference type="ChEBI" id="CHEBI:30616"/>
        <dbReference type="ChEBI" id="CHEBI:61977"/>
        <dbReference type="ChEBI" id="CHEBI:456216"/>
        <dbReference type="EC" id="2.7.11.1"/>
    </reaction>
</comment>
<dbReference type="GO" id="GO:0005524">
    <property type="term" value="F:ATP binding"/>
    <property type="evidence" value="ECO:0007669"/>
    <property type="project" value="UniProtKB-KW"/>
</dbReference>
<dbReference type="InterPro" id="IPR016024">
    <property type="entry name" value="ARM-type_fold"/>
</dbReference>
<dbReference type="GO" id="GO:0031932">
    <property type="term" value="C:TORC2 complex"/>
    <property type="evidence" value="ECO:0007669"/>
    <property type="project" value="TreeGrafter"/>
</dbReference>
<evidence type="ECO:0000313" key="4">
    <source>
        <dbReference type="Proteomes" id="UP001150925"/>
    </source>
</evidence>
<dbReference type="Proteomes" id="UP001150925">
    <property type="component" value="Unassembled WGS sequence"/>
</dbReference>
<dbReference type="InterPro" id="IPR050517">
    <property type="entry name" value="DDR_Repair_Kinase"/>
</dbReference>
<comment type="caution">
    <text evidence="3">The sequence shown here is derived from an EMBL/GenBank/DDBJ whole genome shotgun (WGS) entry which is preliminary data.</text>
</comment>
<protein>
    <recommendedName>
        <fullName evidence="1">Serine/threonine-protein kinase TOR</fullName>
        <ecNumber evidence="1">2.7.11.1</ecNumber>
    </recommendedName>
</protein>
<dbReference type="GO" id="GO:0038202">
    <property type="term" value="P:TORC1 signaling"/>
    <property type="evidence" value="ECO:0007669"/>
    <property type="project" value="TreeGrafter"/>
</dbReference>
<accession>A0A9W8AKK0</accession>
<proteinExistence type="inferred from homology"/>
<feature type="domain" description="Serine/threonine-protein kinase mTOR" evidence="2">
    <location>
        <begin position="1"/>
        <end position="121"/>
    </location>
</feature>
<name>A0A9W8AKK0_9FUNG</name>
<organism evidence="3 4">
    <name type="scientific">Dispira parvispora</name>
    <dbReference type="NCBI Taxonomy" id="1520584"/>
    <lineage>
        <taxon>Eukaryota</taxon>
        <taxon>Fungi</taxon>
        <taxon>Fungi incertae sedis</taxon>
        <taxon>Zoopagomycota</taxon>
        <taxon>Kickxellomycotina</taxon>
        <taxon>Dimargaritomycetes</taxon>
        <taxon>Dimargaritales</taxon>
        <taxon>Dimargaritaceae</taxon>
        <taxon>Dispira</taxon>
    </lineage>
</organism>
<keyword evidence="1" id="KW-0547">Nucleotide-binding</keyword>
<dbReference type="SUPFAM" id="SSF48371">
    <property type="entry name" value="ARM repeat"/>
    <property type="match status" value="1"/>
</dbReference>
<keyword evidence="4" id="KW-1185">Reference proteome</keyword>
<dbReference type="EC" id="2.7.11.1" evidence="1"/>
<dbReference type="GO" id="GO:0005737">
    <property type="term" value="C:cytoplasm"/>
    <property type="evidence" value="ECO:0007669"/>
    <property type="project" value="TreeGrafter"/>
</dbReference>
<evidence type="ECO:0000313" key="3">
    <source>
        <dbReference type="EMBL" id="KAJ1950660.1"/>
    </source>
</evidence>
<dbReference type="GO" id="GO:0016242">
    <property type="term" value="P:negative regulation of macroautophagy"/>
    <property type="evidence" value="ECO:0007669"/>
    <property type="project" value="TreeGrafter"/>
</dbReference>
<dbReference type="InterPro" id="IPR024585">
    <property type="entry name" value="mTOR_dom"/>
</dbReference>
<comment type="similarity">
    <text evidence="1">Belongs to the PI3/PI4-kinase family.</text>
</comment>
<gene>
    <name evidence="3" type="primary">TOR1_3</name>
    <name evidence="3" type="ORF">IWQ62_006534</name>
</gene>
<feature type="non-terminal residue" evidence="3">
    <location>
        <position position="461"/>
    </location>
</feature>
<keyword evidence="1" id="KW-0067">ATP-binding</keyword>
<dbReference type="SMART" id="SM01346">
    <property type="entry name" value="DUF3385"/>
    <property type="match status" value="1"/>
</dbReference>
<evidence type="ECO:0000259" key="2">
    <source>
        <dbReference type="SMART" id="SM01346"/>
    </source>
</evidence>
<evidence type="ECO:0000256" key="1">
    <source>
        <dbReference type="RuleBase" id="RU364109"/>
    </source>
</evidence>
<dbReference type="Gene3D" id="1.25.10.10">
    <property type="entry name" value="Leucine-rich Repeat Variant"/>
    <property type="match status" value="1"/>
</dbReference>
<dbReference type="OrthoDB" id="381190at2759"/>